<evidence type="ECO:0008006" key="4">
    <source>
        <dbReference type="Google" id="ProtNLM"/>
    </source>
</evidence>
<dbReference type="EMBL" id="JAHUZB010000003">
    <property type="protein sequence ID" value="MBV7390707.1"/>
    <property type="molecule type" value="Genomic_DNA"/>
</dbReference>
<keyword evidence="3" id="KW-1185">Reference proteome</keyword>
<evidence type="ECO:0000313" key="3">
    <source>
        <dbReference type="Proteomes" id="UP000774130"/>
    </source>
</evidence>
<keyword evidence="1" id="KW-0812">Transmembrane</keyword>
<proteinExistence type="predicted"/>
<feature type="transmembrane region" description="Helical" evidence="1">
    <location>
        <begin position="52"/>
        <end position="70"/>
    </location>
</feature>
<dbReference type="RefSeq" id="WP_218325764.1">
    <property type="nucleotide sequence ID" value="NZ_JAHUZB010000003.1"/>
</dbReference>
<reference evidence="2 3" key="1">
    <citation type="submission" date="2021-06" db="EMBL/GenBank/DDBJ databases">
        <title>Enterococcus alishanensis sp. nov., a novel lactic acid bacterium isolated from fresh coffee beans.</title>
        <authorList>
            <person name="Chen Y.-S."/>
        </authorList>
    </citation>
    <scope>NUCLEOTIDE SEQUENCE [LARGE SCALE GENOMIC DNA]</scope>
    <source>
        <strain evidence="2 3">ALS3</strain>
    </source>
</reference>
<evidence type="ECO:0000256" key="1">
    <source>
        <dbReference type="SAM" id="Phobius"/>
    </source>
</evidence>
<name>A0ABS6TCV0_9ENTE</name>
<sequence length="79" mass="8658">MDSQIEVHGTLGVAPTEEKLPVTNVSKPTRTFQEVKVYQGSLPKTNQLPESSLLFLGVILCLIAIVLGKLKKIQQKPIC</sequence>
<comment type="caution">
    <text evidence="2">The sequence shown here is derived from an EMBL/GenBank/DDBJ whole genome shotgun (WGS) entry which is preliminary data.</text>
</comment>
<dbReference type="Proteomes" id="UP000774130">
    <property type="component" value="Unassembled WGS sequence"/>
</dbReference>
<protein>
    <recommendedName>
        <fullName evidence="4">LPXTG cell wall anchor domain-containing protein</fullName>
    </recommendedName>
</protein>
<keyword evidence="1" id="KW-0472">Membrane</keyword>
<gene>
    <name evidence="2" type="ORF">KUA55_08450</name>
</gene>
<evidence type="ECO:0000313" key="2">
    <source>
        <dbReference type="EMBL" id="MBV7390707.1"/>
    </source>
</evidence>
<accession>A0ABS6TCV0</accession>
<keyword evidence="1" id="KW-1133">Transmembrane helix</keyword>
<organism evidence="2 3">
    <name type="scientific">Enterococcus alishanensis</name>
    <dbReference type="NCBI Taxonomy" id="1303817"/>
    <lineage>
        <taxon>Bacteria</taxon>
        <taxon>Bacillati</taxon>
        <taxon>Bacillota</taxon>
        <taxon>Bacilli</taxon>
        <taxon>Lactobacillales</taxon>
        <taxon>Enterococcaceae</taxon>
        <taxon>Enterococcus</taxon>
    </lineage>
</organism>